<dbReference type="PROSITE" id="PS50928">
    <property type="entry name" value="ABC_TM1"/>
    <property type="match status" value="1"/>
</dbReference>
<evidence type="ECO:0000313" key="9">
    <source>
        <dbReference type="EMBL" id="CAB5062495.1"/>
    </source>
</evidence>
<reference evidence="9" key="1">
    <citation type="submission" date="2020-05" db="EMBL/GenBank/DDBJ databases">
        <authorList>
            <person name="Chiriac C."/>
            <person name="Salcher M."/>
            <person name="Ghai R."/>
            <person name="Kavagutti S V."/>
        </authorList>
    </citation>
    <scope>NUCLEOTIDE SEQUENCE</scope>
</reference>
<dbReference type="GO" id="GO:0055085">
    <property type="term" value="P:transmembrane transport"/>
    <property type="evidence" value="ECO:0007669"/>
    <property type="project" value="InterPro"/>
</dbReference>
<feature type="transmembrane region" description="Helical" evidence="7">
    <location>
        <begin position="9"/>
        <end position="30"/>
    </location>
</feature>
<dbReference type="PANTHER" id="PTHR43163">
    <property type="entry name" value="DIPEPTIDE TRANSPORT SYSTEM PERMEASE PROTEIN DPPB-RELATED"/>
    <property type="match status" value="1"/>
</dbReference>
<dbReference type="CDD" id="cd06261">
    <property type="entry name" value="TM_PBP2"/>
    <property type="match status" value="1"/>
</dbReference>
<evidence type="ECO:0000256" key="4">
    <source>
        <dbReference type="ARBA" id="ARBA00022692"/>
    </source>
</evidence>
<feature type="domain" description="ABC transmembrane type-1" evidence="8">
    <location>
        <begin position="97"/>
        <end position="302"/>
    </location>
</feature>
<dbReference type="InterPro" id="IPR000515">
    <property type="entry name" value="MetI-like"/>
</dbReference>
<keyword evidence="6 7" id="KW-0472">Membrane</keyword>
<evidence type="ECO:0000256" key="3">
    <source>
        <dbReference type="ARBA" id="ARBA00022475"/>
    </source>
</evidence>
<keyword evidence="5 7" id="KW-1133">Transmembrane helix</keyword>
<keyword evidence="4 7" id="KW-0812">Transmembrane</keyword>
<name>A0A6J7U9E4_9ZZZZ</name>
<dbReference type="EMBL" id="CAFBQS010000064">
    <property type="protein sequence ID" value="CAB5062495.1"/>
    <property type="molecule type" value="Genomic_DNA"/>
</dbReference>
<evidence type="ECO:0000256" key="1">
    <source>
        <dbReference type="ARBA" id="ARBA00004651"/>
    </source>
</evidence>
<feature type="transmembrane region" description="Helical" evidence="7">
    <location>
        <begin position="237"/>
        <end position="263"/>
    </location>
</feature>
<evidence type="ECO:0000256" key="7">
    <source>
        <dbReference type="SAM" id="Phobius"/>
    </source>
</evidence>
<dbReference type="SUPFAM" id="SSF161098">
    <property type="entry name" value="MetI-like"/>
    <property type="match status" value="1"/>
</dbReference>
<feature type="transmembrane region" description="Helical" evidence="7">
    <location>
        <begin position="283"/>
        <end position="309"/>
    </location>
</feature>
<dbReference type="InterPro" id="IPR045621">
    <property type="entry name" value="BPD_transp_1_N"/>
</dbReference>
<organism evidence="9">
    <name type="scientific">freshwater metagenome</name>
    <dbReference type="NCBI Taxonomy" id="449393"/>
    <lineage>
        <taxon>unclassified sequences</taxon>
        <taxon>metagenomes</taxon>
        <taxon>ecological metagenomes</taxon>
    </lineage>
</organism>
<dbReference type="Pfam" id="PF19300">
    <property type="entry name" value="BPD_transp_1_N"/>
    <property type="match status" value="1"/>
</dbReference>
<dbReference type="AlphaFoldDB" id="A0A6J7U9E4"/>
<gene>
    <name evidence="9" type="ORF">UFOPK4366_00453</name>
</gene>
<dbReference type="Gene3D" id="1.10.3720.10">
    <property type="entry name" value="MetI-like"/>
    <property type="match status" value="1"/>
</dbReference>
<keyword evidence="2" id="KW-0813">Transport</keyword>
<comment type="subcellular location">
    <subcellularLocation>
        <location evidence="1">Cell membrane</location>
        <topology evidence="1">Multi-pass membrane protein</topology>
    </subcellularLocation>
</comment>
<feature type="transmembrane region" description="Helical" evidence="7">
    <location>
        <begin position="103"/>
        <end position="123"/>
    </location>
</feature>
<evidence type="ECO:0000256" key="6">
    <source>
        <dbReference type="ARBA" id="ARBA00023136"/>
    </source>
</evidence>
<protein>
    <submittedName>
        <fullName evidence="9">Unannotated protein</fullName>
    </submittedName>
</protein>
<feature type="transmembrane region" description="Helical" evidence="7">
    <location>
        <begin position="180"/>
        <end position="199"/>
    </location>
</feature>
<keyword evidence="3" id="KW-1003">Cell membrane</keyword>
<evidence type="ECO:0000256" key="5">
    <source>
        <dbReference type="ARBA" id="ARBA00022989"/>
    </source>
</evidence>
<dbReference type="PANTHER" id="PTHR43163:SF6">
    <property type="entry name" value="DIPEPTIDE TRANSPORT SYSTEM PERMEASE PROTEIN DPPB-RELATED"/>
    <property type="match status" value="1"/>
</dbReference>
<evidence type="ECO:0000256" key="2">
    <source>
        <dbReference type="ARBA" id="ARBA00022448"/>
    </source>
</evidence>
<evidence type="ECO:0000259" key="8">
    <source>
        <dbReference type="PROSITE" id="PS50928"/>
    </source>
</evidence>
<dbReference type="InterPro" id="IPR035906">
    <property type="entry name" value="MetI-like_sf"/>
</dbReference>
<sequence length="317" mass="34836">MLRFLARRLFTSGVVLVIGMVLVFLSIRILPGDPVLAKYGASMGATPEALDALRKEAGLDRPMLVQLFSWLQGMFHGDLGNSYFSQFPVNQLIVERLPVTLELTFLIVFLTCILSAISTLLSVRNPGSKIDKTLGHLTSLGLAVPNFIIGIILILLFSLTWRVLPSRGFVLPSENILENLKLMILPTFTGALVAIPYLTKYLRTSMLEIKVAPFVRTAEGKGQSNSKIMYRHVLPNALVPTLTMLGLIVGYTLGGVLVIEYMFGLPGIGSLAIESASTRDYAILQGVSILIMALFLITSLLFDLLCGWLDPRIRVDR</sequence>
<dbReference type="GO" id="GO:0005886">
    <property type="term" value="C:plasma membrane"/>
    <property type="evidence" value="ECO:0007669"/>
    <property type="project" value="UniProtKB-SubCell"/>
</dbReference>
<dbReference type="Pfam" id="PF00528">
    <property type="entry name" value="BPD_transp_1"/>
    <property type="match status" value="1"/>
</dbReference>
<feature type="transmembrane region" description="Helical" evidence="7">
    <location>
        <begin position="135"/>
        <end position="160"/>
    </location>
</feature>
<proteinExistence type="predicted"/>
<accession>A0A6J7U9E4</accession>